<dbReference type="AlphaFoldDB" id="A0A7Y0K7V6"/>
<name>A0A7Y0K7V6_9BACI</name>
<organism evidence="2 3">
    <name type="scientific">Niallia alba</name>
    <dbReference type="NCBI Taxonomy" id="2729105"/>
    <lineage>
        <taxon>Bacteria</taxon>
        <taxon>Bacillati</taxon>
        <taxon>Bacillota</taxon>
        <taxon>Bacilli</taxon>
        <taxon>Bacillales</taxon>
        <taxon>Bacillaceae</taxon>
        <taxon>Niallia</taxon>
    </lineage>
</organism>
<dbReference type="InterPro" id="IPR037883">
    <property type="entry name" value="Knr4/Smi1-like_sf"/>
</dbReference>
<proteinExistence type="predicted"/>
<evidence type="ECO:0000313" key="3">
    <source>
        <dbReference type="Proteomes" id="UP000588491"/>
    </source>
</evidence>
<dbReference type="Gene3D" id="3.40.1580.10">
    <property type="entry name" value="SMI1/KNR4-like"/>
    <property type="match status" value="1"/>
</dbReference>
<protein>
    <submittedName>
        <fullName evidence="2">SMI1/KNR4 family protein</fullName>
    </submittedName>
</protein>
<dbReference type="Pfam" id="PF09346">
    <property type="entry name" value="SMI1_KNR4"/>
    <property type="match status" value="1"/>
</dbReference>
<comment type="caution">
    <text evidence="2">The sequence shown here is derived from an EMBL/GenBank/DDBJ whole genome shotgun (WGS) entry which is preliminary data.</text>
</comment>
<gene>
    <name evidence="2" type="ORF">HHU08_10575</name>
</gene>
<feature type="domain" description="Knr4/Smi1-like" evidence="1">
    <location>
        <begin position="15"/>
        <end position="143"/>
    </location>
</feature>
<dbReference type="SMART" id="SM00860">
    <property type="entry name" value="SMI1_KNR4"/>
    <property type="match status" value="1"/>
</dbReference>
<keyword evidence="3" id="KW-1185">Reference proteome</keyword>
<dbReference type="Proteomes" id="UP000588491">
    <property type="component" value="Unassembled WGS sequence"/>
</dbReference>
<evidence type="ECO:0000259" key="1">
    <source>
        <dbReference type="SMART" id="SM00860"/>
    </source>
</evidence>
<dbReference type="SUPFAM" id="SSF160631">
    <property type="entry name" value="SMI1/KNR4-like"/>
    <property type="match status" value="1"/>
</dbReference>
<evidence type="ECO:0000313" key="2">
    <source>
        <dbReference type="EMBL" id="NMO77444.1"/>
    </source>
</evidence>
<sequence>MNIWKSEESSYTLNNLTSEDIDKAEKHFRVKLPKAYIDTLREKNGGNLLYNALPISLNRWEGDNYLLIEHLLGIKENEGIMMTDYYVKEWQIKRKNIILLSGDGHEWLALDYNHSVNPKVIYIDTEEDKIIELYSSFDEMVDNLFIQEENENDQVGEGAIIITLEEARKLVRSNDISEIKNGLDAFEHYIYEDNILAEHQDDIIRLLKHDEEDVVEYAAQKAWSAITMGYNVKREFINYVISDFEKRQDQIFKTFLYLISEYLNDNER</sequence>
<dbReference type="EMBL" id="JABBPK010000001">
    <property type="protein sequence ID" value="NMO77444.1"/>
    <property type="molecule type" value="Genomic_DNA"/>
</dbReference>
<dbReference type="RefSeq" id="WP_101729997.1">
    <property type="nucleotide sequence ID" value="NZ_JABBPK010000001.1"/>
</dbReference>
<reference evidence="2 3" key="1">
    <citation type="submission" date="2020-04" db="EMBL/GenBank/DDBJ databases">
        <title>Bacillus sp. UniB3 isolated from commercial digestive syrup.</title>
        <authorList>
            <person name="Thorat V."/>
            <person name="Kirdat K."/>
            <person name="Tiwarekar B."/>
            <person name="Yadav A."/>
        </authorList>
    </citation>
    <scope>NUCLEOTIDE SEQUENCE [LARGE SCALE GENOMIC DNA]</scope>
    <source>
        <strain evidence="2 3">UniB3</strain>
    </source>
</reference>
<accession>A0A7Y0K7V6</accession>
<dbReference type="InterPro" id="IPR018958">
    <property type="entry name" value="Knr4/Smi1-like_dom"/>
</dbReference>